<sequence length="125" mass="13779">MARWRRWSSCSRVRGMVPPAPGAADAASGTSRRRTVRWMVFSRRSQGREKRPLGAWSRQCRRSGAAAHGSGDQGARESRHGDMPVCGVQRLRGATRVRGRAARMRGEPPAAASRLTFWEPSSPPP</sequence>
<evidence type="ECO:0000313" key="2">
    <source>
        <dbReference type="EMBL" id="EEE66220.1"/>
    </source>
</evidence>
<reference evidence="2" key="1">
    <citation type="journal article" date="2005" name="PLoS Biol.">
        <title>The genomes of Oryza sativa: a history of duplications.</title>
        <authorList>
            <person name="Yu J."/>
            <person name="Wang J."/>
            <person name="Lin W."/>
            <person name="Li S."/>
            <person name="Li H."/>
            <person name="Zhou J."/>
            <person name="Ni P."/>
            <person name="Dong W."/>
            <person name="Hu S."/>
            <person name="Zeng C."/>
            <person name="Zhang J."/>
            <person name="Zhang Y."/>
            <person name="Li R."/>
            <person name="Xu Z."/>
            <person name="Li S."/>
            <person name="Li X."/>
            <person name="Zheng H."/>
            <person name="Cong L."/>
            <person name="Lin L."/>
            <person name="Yin J."/>
            <person name="Geng J."/>
            <person name="Li G."/>
            <person name="Shi J."/>
            <person name="Liu J."/>
            <person name="Lv H."/>
            <person name="Li J."/>
            <person name="Wang J."/>
            <person name="Deng Y."/>
            <person name="Ran L."/>
            <person name="Shi X."/>
            <person name="Wang X."/>
            <person name="Wu Q."/>
            <person name="Li C."/>
            <person name="Ren X."/>
            <person name="Wang J."/>
            <person name="Wang X."/>
            <person name="Li D."/>
            <person name="Liu D."/>
            <person name="Zhang X."/>
            <person name="Ji Z."/>
            <person name="Zhao W."/>
            <person name="Sun Y."/>
            <person name="Zhang Z."/>
            <person name="Bao J."/>
            <person name="Han Y."/>
            <person name="Dong L."/>
            <person name="Ji J."/>
            <person name="Chen P."/>
            <person name="Wu S."/>
            <person name="Liu J."/>
            <person name="Xiao Y."/>
            <person name="Bu D."/>
            <person name="Tan J."/>
            <person name="Yang L."/>
            <person name="Ye C."/>
            <person name="Zhang J."/>
            <person name="Xu J."/>
            <person name="Zhou Y."/>
            <person name="Yu Y."/>
            <person name="Zhang B."/>
            <person name="Zhuang S."/>
            <person name="Wei H."/>
            <person name="Liu B."/>
            <person name="Lei M."/>
            <person name="Yu H."/>
            <person name="Li Y."/>
            <person name="Xu H."/>
            <person name="Wei S."/>
            <person name="He X."/>
            <person name="Fang L."/>
            <person name="Zhang Z."/>
            <person name="Zhang Y."/>
            <person name="Huang X."/>
            <person name="Su Z."/>
            <person name="Tong W."/>
            <person name="Li J."/>
            <person name="Tong Z."/>
            <person name="Li S."/>
            <person name="Ye J."/>
            <person name="Wang L."/>
            <person name="Fang L."/>
            <person name="Lei T."/>
            <person name="Chen C."/>
            <person name="Chen H."/>
            <person name="Xu Z."/>
            <person name="Li H."/>
            <person name="Huang H."/>
            <person name="Zhang F."/>
            <person name="Xu H."/>
            <person name="Li N."/>
            <person name="Zhao C."/>
            <person name="Li S."/>
            <person name="Dong L."/>
            <person name="Huang Y."/>
            <person name="Li L."/>
            <person name="Xi Y."/>
            <person name="Qi Q."/>
            <person name="Li W."/>
            <person name="Zhang B."/>
            <person name="Hu W."/>
            <person name="Zhang Y."/>
            <person name="Tian X."/>
            <person name="Jiao Y."/>
            <person name="Liang X."/>
            <person name="Jin J."/>
            <person name="Gao L."/>
            <person name="Zheng W."/>
            <person name="Hao B."/>
            <person name="Liu S."/>
            <person name="Wang W."/>
            <person name="Yuan L."/>
            <person name="Cao M."/>
            <person name="McDermott J."/>
            <person name="Samudrala R."/>
            <person name="Wang J."/>
            <person name="Wong G.K."/>
            <person name="Yang H."/>
        </authorList>
    </citation>
    <scope>NUCLEOTIDE SEQUENCE [LARGE SCALE GENOMIC DNA]</scope>
</reference>
<gene>
    <name evidence="2" type="ORF">OsJ_22368</name>
</gene>
<accession>B9FQH8</accession>
<feature type="compositionally biased region" description="Basic residues" evidence="1">
    <location>
        <begin position="93"/>
        <end position="103"/>
    </location>
</feature>
<dbReference type="EMBL" id="CM000143">
    <property type="protein sequence ID" value="EEE66220.1"/>
    <property type="molecule type" value="Genomic_DNA"/>
</dbReference>
<organism evidence="2">
    <name type="scientific">Oryza sativa subsp. japonica</name>
    <name type="common">Rice</name>
    <dbReference type="NCBI Taxonomy" id="39947"/>
    <lineage>
        <taxon>Eukaryota</taxon>
        <taxon>Viridiplantae</taxon>
        <taxon>Streptophyta</taxon>
        <taxon>Embryophyta</taxon>
        <taxon>Tracheophyta</taxon>
        <taxon>Spermatophyta</taxon>
        <taxon>Magnoliopsida</taxon>
        <taxon>Liliopsida</taxon>
        <taxon>Poales</taxon>
        <taxon>Poaceae</taxon>
        <taxon>BOP clade</taxon>
        <taxon>Oryzoideae</taxon>
        <taxon>Oryzeae</taxon>
        <taxon>Oryzinae</taxon>
        <taxon>Oryza</taxon>
        <taxon>Oryza sativa</taxon>
    </lineage>
</organism>
<reference evidence="2" key="2">
    <citation type="submission" date="2008-12" db="EMBL/GenBank/DDBJ databases">
        <title>Improved gene annotation of the rice (Oryza sativa) genomes.</title>
        <authorList>
            <person name="Wang J."/>
            <person name="Li R."/>
            <person name="Fan W."/>
            <person name="Huang Q."/>
            <person name="Zhang J."/>
            <person name="Zhou Y."/>
            <person name="Hu Y."/>
            <person name="Zi S."/>
            <person name="Li J."/>
            <person name="Ni P."/>
            <person name="Zheng H."/>
            <person name="Zhang Y."/>
            <person name="Zhao M."/>
            <person name="Hao Q."/>
            <person name="McDermott J."/>
            <person name="Samudrala R."/>
            <person name="Kristiansen K."/>
            <person name="Wong G.K.-S."/>
        </authorList>
    </citation>
    <scope>NUCLEOTIDE SEQUENCE</scope>
</reference>
<proteinExistence type="predicted"/>
<evidence type="ECO:0000256" key="1">
    <source>
        <dbReference type="SAM" id="MobiDB-lite"/>
    </source>
</evidence>
<dbReference type="AlphaFoldDB" id="B9FQH8"/>
<feature type="region of interest" description="Disordered" evidence="1">
    <location>
        <begin position="1"/>
        <end position="125"/>
    </location>
</feature>
<name>B9FQH8_ORYSJ</name>
<protein>
    <submittedName>
        <fullName evidence="2">Uncharacterized protein</fullName>
    </submittedName>
</protein>
<dbReference type="Proteomes" id="UP000007752">
    <property type="component" value="Chromosome 6"/>
</dbReference>